<sequence length="42" mass="4915">MSEEMKIFTGAPFVLRDPSHIHDSEFALLDPDGYRLVLFYKK</sequence>
<keyword evidence="2" id="KW-1185">Reference proteome</keyword>
<name>A0ABN2SBM1_9ACTN</name>
<evidence type="ECO:0000313" key="2">
    <source>
        <dbReference type="Proteomes" id="UP001499854"/>
    </source>
</evidence>
<dbReference type="Proteomes" id="UP001499854">
    <property type="component" value="Unassembled WGS sequence"/>
</dbReference>
<gene>
    <name evidence="1" type="ORF">GCM10009838_51540</name>
</gene>
<protein>
    <submittedName>
        <fullName evidence="1">Uncharacterized protein</fullName>
    </submittedName>
</protein>
<evidence type="ECO:0000313" key="1">
    <source>
        <dbReference type="EMBL" id="GAA1983494.1"/>
    </source>
</evidence>
<accession>A0ABN2SBM1</accession>
<organism evidence="1 2">
    <name type="scientific">Catenulispora subtropica</name>
    <dbReference type="NCBI Taxonomy" id="450798"/>
    <lineage>
        <taxon>Bacteria</taxon>
        <taxon>Bacillati</taxon>
        <taxon>Actinomycetota</taxon>
        <taxon>Actinomycetes</taxon>
        <taxon>Catenulisporales</taxon>
        <taxon>Catenulisporaceae</taxon>
        <taxon>Catenulispora</taxon>
    </lineage>
</organism>
<reference evidence="1 2" key="1">
    <citation type="journal article" date="2019" name="Int. J. Syst. Evol. Microbiol.">
        <title>The Global Catalogue of Microorganisms (GCM) 10K type strain sequencing project: providing services to taxonomists for standard genome sequencing and annotation.</title>
        <authorList>
            <consortium name="The Broad Institute Genomics Platform"/>
            <consortium name="The Broad Institute Genome Sequencing Center for Infectious Disease"/>
            <person name="Wu L."/>
            <person name="Ma J."/>
        </authorList>
    </citation>
    <scope>NUCLEOTIDE SEQUENCE [LARGE SCALE GENOMIC DNA]</scope>
    <source>
        <strain evidence="1 2">JCM 16013</strain>
    </source>
</reference>
<dbReference type="EMBL" id="BAAAQM010000031">
    <property type="protein sequence ID" value="GAA1983494.1"/>
    <property type="molecule type" value="Genomic_DNA"/>
</dbReference>
<comment type="caution">
    <text evidence="1">The sequence shown here is derived from an EMBL/GenBank/DDBJ whole genome shotgun (WGS) entry which is preliminary data.</text>
</comment>
<proteinExistence type="predicted"/>